<dbReference type="Proteomes" id="UP000255517">
    <property type="component" value="Unassembled WGS sequence"/>
</dbReference>
<evidence type="ECO:0000313" key="2">
    <source>
        <dbReference type="EMBL" id="SUB56332.1"/>
    </source>
</evidence>
<reference evidence="2 3" key="1">
    <citation type="submission" date="2018-06" db="EMBL/GenBank/DDBJ databases">
        <authorList>
            <consortium name="Pathogen Informatics"/>
            <person name="Doyle S."/>
        </authorList>
    </citation>
    <scope>NUCLEOTIDE SEQUENCE [LARGE SCALE GENOMIC DNA]</scope>
    <source>
        <strain evidence="2 3">NCTC13149</strain>
    </source>
</reference>
<accession>A0A379C1W3</accession>
<dbReference type="STRING" id="1122949.GCA_000378725_00173"/>
<dbReference type="EMBL" id="UGSZ01000001">
    <property type="protein sequence ID" value="SUB56332.1"/>
    <property type="molecule type" value="Genomic_DNA"/>
</dbReference>
<feature type="compositionally biased region" description="Basic and acidic residues" evidence="1">
    <location>
        <begin position="1"/>
        <end position="10"/>
    </location>
</feature>
<dbReference type="AlphaFoldDB" id="A0A379C1W3"/>
<feature type="compositionally biased region" description="Basic and acidic residues" evidence="1">
    <location>
        <begin position="20"/>
        <end position="38"/>
    </location>
</feature>
<dbReference type="Pfam" id="PF12655">
    <property type="entry name" value="CDIF630_02480-like"/>
    <property type="match status" value="1"/>
</dbReference>
<evidence type="ECO:0000256" key="1">
    <source>
        <dbReference type="SAM" id="MobiDB-lite"/>
    </source>
</evidence>
<feature type="compositionally biased region" description="Basic and acidic residues" evidence="1">
    <location>
        <begin position="68"/>
        <end position="80"/>
    </location>
</feature>
<proteinExistence type="predicted"/>
<dbReference type="RefSeq" id="WP_019034227.1">
    <property type="nucleotide sequence ID" value="NZ_CAMUOS010000005.1"/>
</dbReference>
<dbReference type="OrthoDB" id="1707997at2"/>
<organism evidence="2 3">
    <name type="scientific">Peptoniphilus lacrimalis</name>
    <dbReference type="NCBI Taxonomy" id="33031"/>
    <lineage>
        <taxon>Bacteria</taxon>
        <taxon>Bacillati</taxon>
        <taxon>Bacillota</taxon>
        <taxon>Tissierellia</taxon>
        <taxon>Tissierellales</taxon>
        <taxon>Peptoniphilaceae</taxon>
        <taxon>Peptoniphilus</taxon>
    </lineage>
</organism>
<evidence type="ECO:0000313" key="3">
    <source>
        <dbReference type="Proteomes" id="UP000255517"/>
    </source>
</evidence>
<dbReference type="InterPro" id="IPR024209">
    <property type="entry name" value="CDIF630_02480-like"/>
</dbReference>
<gene>
    <name evidence="2" type="ORF">NCTC13149_00102</name>
</gene>
<feature type="region of interest" description="Disordered" evidence="1">
    <location>
        <begin position="1"/>
        <end position="80"/>
    </location>
</feature>
<sequence>MVNKDKKFEEILENSNTLSEQKKKEISARLEQEKEIKNSNRPSGDIYSKTEGKDPETGVEIPTDEAVEQAKEWVDKQNQM</sequence>
<name>A0A379C1W3_9FIRM</name>
<protein>
    <submittedName>
        <fullName evidence="2">Uncharacterized protein</fullName>
    </submittedName>
</protein>